<keyword evidence="3" id="KW-1185">Reference proteome</keyword>
<name>A0A9P5PC40_9AGAR</name>
<evidence type="ECO:0000313" key="3">
    <source>
        <dbReference type="Proteomes" id="UP000772434"/>
    </source>
</evidence>
<feature type="region of interest" description="Disordered" evidence="1">
    <location>
        <begin position="101"/>
        <end position="126"/>
    </location>
</feature>
<accession>A0A9P5PC40</accession>
<reference evidence="2" key="1">
    <citation type="submission" date="2020-11" db="EMBL/GenBank/DDBJ databases">
        <authorList>
            <consortium name="DOE Joint Genome Institute"/>
            <person name="Ahrendt S."/>
            <person name="Riley R."/>
            <person name="Andreopoulos W."/>
            <person name="Labutti K."/>
            <person name="Pangilinan J."/>
            <person name="Ruiz-Duenas F.J."/>
            <person name="Barrasa J.M."/>
            <person name="Sanchez-Garcia M."/>
            <person name="Camarero S."/>
            <person name="Miyauchi S."/>
            <person name="Serrano A."/>
            <person name="Linde D."/>
            <person name="Babiker R."/>
            <person name="Drula E."/>
            <person name="Ayuso-Fernandez I."/>
            <person name="Pacheco R."/>
            <person name="Padilla G."/>
            <person name="Ferreira P."/>
            <person name="Barriuso J."/>
            <person name="Kellner H."/>
            <person name="Castanera R."/>
            <person name="Alfaro M."/>
            <person name="Ramirez L."/>
            <person name="Pisabarro A.G."/>
            <person name="Kuo A."/>
            <person name="Tritt A."/>
            <person name="Lipzen A."/>
            <person name="He G."/>
            <person name="Yan M."/>
            <person name="Ng V."/>
            <person name="Cullen D."/>
            <person name="Martin F."/>
            <person name="Rosso M.-N."/>
            <person name="Henrissat B."/>
            <person name="Hibbett D."/>
            <person name="Martinez A.T."/>
            <person name="Grigoriev I.V."/>
        </authorList>
    </citation>
    <scope>NUCLEOTIDE SEQUENCE</scope>
    <source>
        <strain evidence="2">AH 40177</strain>
    </source>
</reference>
<dbReference type="Proteomes" id="UP000772434">
    <property type="component" value="Unassembled WGS sequence"/>
</dbReference>
<dbReference type="EMBL" id="JADNRY010000244">
    <property type="protein sequence ID" value="KAF9060442.1"/>
    <property type="molecule type" value="Genomic_DNA"/>
</dbReference>
<feature type="region of interest" description="Disordered" evidence="1">
    <location>
        <begin position="21"/>
        <end position="49"/>
    </location>
</feature>
<feature type="compositionally biased region" description="Polar residues" evidence="1">
    <location>
        <begin position="28"/>
        <end position="47"/>
    </location>
</feature>
<organism evidence="2 3">
    <name type="scientific">Rhodocollybia butyracea</name>
    <dbReference type="NCBI Taxonomy" id="206335"/>
    <lineage>
        <taxon>Eukaryota</taxon>
        <taxon>Fungi</taxon>
        <taxon>Dikarya</taxon>
        <taxon>Basidiomycota</taxon>
        <taxon>Agaricomycotina</taxon>
        <taxon>Agaricomycetes</taxon>
        <taxon>Agaricomycetidae</taxon>
        <taxon>Agaricales</taxon>
        <taxon>Marasmiineae</taxon>
        <taxon>Omphalotaceae</taxon>
        <taxon>Rhodocollybia</taxon>
    </lineage>
</organism>
<gene>
    <name evidence="2" type="ORF">BDP27DRAFT_1430105</name>
</gene>
<proteinExistence type="predicted"/>
<sequence length="126" mass="13373">MSTPTSLSPFPSPIMLAWTPPIVPGSPDGSTSLPSFPATSPTPNPAQYLSHHNPPVFKFASIAYPCSAQSPSTSLFSTSSPTPLKLAAILKFQLHVSSISQPSKTPFPHPLSPDTPTHHLYPNPPH</sequence>
<evidence type="ECO:0000256" key="1">
    <source>
        <dbReference type="SAM" id="MobiDB-lite"/>
    </source>
</evidence>
<dbReference type="AlphaFoldDB" id="A0A9P5PC40"/>
<comment type="caution">
    <text evidence="2">The sequence shown here is derived from an EMBL/GenBank/DDBJ whole genome shotgun (WGS) entry which is preliminary data.</text>
</comment>
<evidence type="ECO:0000313" key="2">
    <source>
        <dbReference type="EMBL" id="KAF9060442.1"/>
    </source>
</evidence>
<protein>
    <submittedName>
        <fullName evidence="2">Uncharacterized protein</fullName>
    </submittedName>
</protein>